<dbReference type="AlphaFoldDB" id="A0A2P6TH77"/>
<dbReference type="InterPro" id="IPR000719">
    <property type="entry name" value="Prot_kinase_dom"/>
</dbReference>
<dbReference type="PANTHER" id="PTHR44329:SF214">
    <property type="entry name" value="PROTEIN KINASE DOMAIN-CONTAINING PROTEIN"/>
    <property type="match status" value="1"/>
</dbReference>
<keyword evidence="2" id="KW-0547">Nucleotide-binding</keyword>
<feature type="region of interest" description="Disordered" evidence="3">
    <location>
        <begin position="31"/>
        <end position="66"/>
    </location>
</feature>
<dbReference type="InterPro" id="IPR003018">
    <property type="entry name" value="GAF"/>
</dbReference>
<evidence type="ECO:0000313" key="5">
    <source>
        <dbReference type="EMBL" id="PRW33642.1"/>
    </source>
</evidence>
<feature type="region of interest" description="Disordered" evidence="3">
    <location>
        <begin position="1012"/>
        <end position="1052"/>
    </location>
</feature>
<dbReference type="InterPro" id="IPR029016">
    <property type="entry name" value="GAF-like_dom_sf"/>
</dbReference>
<dbReference type="GO" id="GO:0005524">
    <property type="term" value="F:ATP binding"/>
    <property type="evidence" value="ECO:0007669"/>
    <property type="project" value="UniProtKB-UniRule"/>
</dbReference>
<comment type="caution">
    <text evidence="5">The sequence shown here is derived from an EMBL/GenBank/DDBJ whole genome shotgun (WGS) entry which is preliminary data.</text>
</comment>
<dbReference type="GO" id="GO:0004674">
    <property type="term" value="F:protein serine/threonine kinase activity"/>
    <property type="evidence" value="ECO:0007669"/>
    <property type="project" value="TreeGrafter"/>
</dbReference>
<feature type="region of interest" description="Disordered" evidence="3">
    <location>
        <begin position="385"/>
        <end position="417"/>
    </location>
</feature>
<dbReference type="OrthoDB" id="515019at2759"/>
<dbReference type="InterPro" id="IPR001245">
    <property type="entry name" value="Ser-Thr/Tyr_kinase_cat_dom"/>
</dbReference>
<gene>
    <name evidence="5" type="ORF">C2E21_7655</name>
</gene>
<feature type="compositionally biased region" description="Low complexity" evidence="3">
    <location>
        <begin position="392"/>
        <end position="404"/>
    </location>
</feature>
<feature type="compositionally biased region" description="Low complexity" evidence="3">
    <location>
        <begin position="1014"/>
        <end position="1039"/>
    </location>
</feature>
<evidence type="ECO:0000259" key="4">
    <source>
        <dbReference type="PROSITE" id="PS50011"/>
    </source>
</evidence>
<feature type="compositionally biased region" description="Low complexity" evidence="3">
    <location>
        <begin position="31"/>
        <end position="47"/>
    </location>
</feature>
<proteinExistence type="predicted"/>
<keyword evidence="6" id="KW-1185">Reference proteome</keyword>
<dbReference type="STRING" id="3076.A0A2P6TH77"/>
<evidence type="ECO:0000256" key="1">
    <source>
        <dbReference type="ARBA" id="ARBA00023170"/>
    </source>
</evidence>
<dbReference type="InterPro" id="IPR051681">
    <property type="entry name" value="Ser/Thr_Kinases-Pseudokinases"/>
</dbReference>
<dbReference type="PROSITE" id="PS00107">
    <property type="entry name" value="PROTEIN_KINASE_ATP"/>
    <property type="match status" value="1"/>
</dbReference>
<dbReference type="Proteomes" id="UP000239899">
    <property type="component" value="Unassembled WGS sequence"/>
</dbReference>
<name>A0A2P6TH77_CHLSO</name>
<dbReference type="SUPFAM" id="SSF56112">
    <property type="entry name" value="Protein kinase-like (PK-like)"/>
    <property type="match status" value="1"/>
</dbReference>
<feature type="compositionally biased region" description="Basic and acidic residues" evidence="3">
    <location>
        <begin position="967"/>
        <end position="981"/>
    </location>
</feature>
<dbReference type="Pfam" id="PF01590">
    <property type="entry name" value="GAF"/>
    <property type="match status" value="1"/>
</dbReference>
<organism evidence="5 6">
    <name type="scientific">Chlorella sorokiniana</name>
    <name type="common">Freshwater green alga</name>
    <dbReference type="NCBI Taxonomy" id="3076"/>
    <lineage>
        <taxon>Eukaryota</taxon>
        <taxon>Viridiplantae</taxon>
        <taxon>Chlorophyta</taxon>
        <taxon>core chlorophytes</taxon>
        <taxon>Trebouxiophyceae</taxon>
        <taxon>Chlorellales</taxon>
        <taxon>Chlorellaceae</taxon>
        <taxon>Chlorella clade</taxon>
        <taxon>Chlorella</taxon>
    </lineage>
</organism>
<dbReference type="Pfam" id="PF07714">
    <property type="entry name" value="PK_Tyr_Ser-Thr"/>
    <property type="match status" value="1"/>
</dbReference>
<keyword evidence="2" id="KW-0067">ATP-binding</keyword>
<evidence type="ECO:0000313" key="6">
    <source>
        <dbReference type="Proteomes" id="UP000239899"/>
    </source>
</evidence>
<dbReference type="SMART" id="SM00065">
    <property type="entry name" value="GAF"/>
    <property type="match status" value="1"/>
</dbReference>
<dbReference type="InterPro" id="IPR011009">
    <property type="entry name" value="Kinase-like_dom_sf"/>
</dbReference>
<reference evidence="5 6" key="1">
    <citation type="journal article" date="2018" name="Plant J.">
        <title>Genome sequences of Chlorella sorokiniana UTEX 1602 and Micractinium conductrix SAG 241.80: implications to maltose excretion by a green alga.</title>
        <authorList>
            <person name="Arriola M.B."/>
            <person name="Velmurugan N."/>
            <person name="Zhang Y."/>
            <person name="Plunkett M.H."/>
            <person name="Hondzo H."/>
            <person name="Barney B.M."/>
        </authorList>
    </citation>
    <scope>NUCLEOTIDE SEQUENCE [LARGE SCALE GENOMIC DNA]</scope>
    <source>
        <strain evidence="6">UTEX 1602</strain>
    </source>
</reference>
<dbReference type="Gene3D" id="3.30.200.20">
    <property type="entry name" value="Phosphorylase Kinase, domain 1"/>
    <property type="match status" value="1"/>
</dbReference>
<dbReference type="Gene3D" id="1.10.510.10">
    <property type="entry name" value="Transferase(Phosphotransferase) domain 1"/>
    <property type="match status" value="1"/>
</dbReference>
<evidence type="ECO:0000256" key="3">
    <source>
        <dbReference type="SAM" id="MobiDB-lite"/>
    </source>
</evidence>
<dbReference type="PANTHER" id="PTHR44329">
    <property type="entry name" value="SERINE/THREONINE-PROTEIN KINASE TNNI3K-RELATED"/>
    <property type="match status" value="1"/>
</dbReference>
<feature type="region of interest" description="Disordered" evidence="3">
    <location>
        <begin position="929"/>
        <end position="981"/>
    </location>
</feature>
<dbReference type="PROSITE" id="PS50011">
    <property type="entry name" value="PROTEIN_KINASE_DOM"/>
    <property type="match status" value="1"/>
</dbReference>
<evidence type="ECO:0000256" key="2">
    <source>
        <dbReference type="PROSITE-ProRule" id="PRU10141"/>
    </source>
</evidence>
<feature type="compositionally biased region" description="Polar residues" evidence="3">
    <location>
        <begin position="467"/>
        <end position="479"/>
    </location>
</feature>
<keyword evidence="1" id="KW-0675">Receptor</keyword>
<feature type="region of interest" description="Disordered" evidence="3">
    <location>
        <begin position="654"/>
        <end position="679"/>
    </location>
</feature>
<dbReference type="Gene3D" id="3.30.450.40">
    <property type="match status" value="1"/>
</dbReference>
<sequence>MAGQRARGSNHAGADMAMAAGCTAEPVVQAARPEAAVAAQPAAAARAPEAHPDSTSNQQPNGPLVDSPLVQSDVSIAIAQACPDLAPSSSGPAVIVTPHESERLQALRALNVLNCPHERFSTITRLIKELFNVPLAAVVAIDEHLHVISPQGDLSYKEGAPRALSFCQWVLAGDSPTVLVVEDALKDRRFKDTPHVAGPPHIRFFAGAPLISSNGGHRFGSLAIMDFRPRQFQASQLVLLAHFAELTVREMEQELALKWQKQALDRQQASQLHLVRALDCFHEGVLLLDVVGPQWRMVWCNEAFRSAAGMPHLLVGTAGSGATGGVVGAMQQHAEDTAAKGRTAEVPEGSDFWQLFHHVADVSPGSYNAALVALREGRDFTLRLQPSPAALGGSSPGSSSSSSSEDGRHGSSSQQRPVTLLFRPAESDQLLPGELAIGIPAMPLRMSGDGSSIGSDAGDHHEHDRATSSTELQPSTPNGVTDRPAARIAPLYYFAIVQKQQQQQPSNVAAALAERPPADPRSLSCSEIPFSPLVDDLSSMAFRSFDGVSMGLPGAAASAGRQQLSWPGTDGLDSSSAALLPVGPSAGPGAAFPMSAFYRLRPDVMKEVTLGTLIGTGSMGRCYRGMWQGGRVAVKIIDCISEADSRSTSSALASTELAPGASSGSRALSGSNGLSGKRPARGMCAQAAMVEALLARSMGHPHIVTTFAHGVGVQEQVDGDGASHQQVWIVQEFCNRGSLFEAVDRGMLQLQGGSGPDLRAVLATAQEIAGALTYLHAHDVLHGDLTPSNVLLTSSTKDGRRWQAKVNDFGLAAVMGGADAVRRSCRLGTVTHMPPEVVQHGTLSKATDVWSFGMILLEMLTGQRAWMGLHYGQIIRQVGEGHLPMSIPSDIPPGLASLVRRCLSRDPSQRPDFPTILAEVQRLKDTIFSRPPSQEASRPDMVSPRQQQRASGRPRGQPLPPPQPLSAEEREQQREKQRQLIREQEEWLQRQLDPSAAAASPKPAQMVVVPPVRAPSLPSPFAAALAPAPSLPSPFAAAPERAPSLPQPAGSQ</sequence>
<dbReference type="InterPro" id="IPR008266">
    <property type="entry name" value="Tyr_kinase_AS"/>
</dbReference>
<dbReference type="InterPro" id="IPR017441">
    <property type="entry name" value="Protein_kinase_ATP_BS"/>
</dbReference>
<feature type="domain" description="Protein kinase" evidence="4">
    <location>
        <begin position="608"/>
        <end position="928"/>
    </location>
</feature>
<accession>A0A2P6TH77</accession>
<dbReference type="EMBL" id="LHPG02000016">
    <property type="protein sequence ID" value="PRW33642.1"/>
    <property type="molecule type" value="Genomic_DNA"/>
</dbReference>
<protein>
    <submittedName>
        <fullName evidence="5">Serine threonine-kinase CTR1</fullName>
    </submittedName>
</protein>
<feature type="compositionally biased region" description="Low complexity" evidence="3">
    <location>
        <begin position="447"/>
        <end position="456"/>
    </location>
</feature>
<dbReference type="PROSITE" id="PS00109">
    <property type="entry name" value="PROTEIN_KINASE_TYR"/>
    <property type="match status" value="1"/>
</dbReference>
<feature type="compositionally biased region" description="Basic and acidic residues" evidence="3">
    <location>
        <begin position="457"/>
        <end position="466"/>
    </location>
</feature>
<feature type="binding site" evidence="2">
    <location>
        <position position="635"/>
    </location>
    <ligand>
        <name>ATP</name>
        <dbReference type="ChEBI" id="CHEBI:30616"/>
    </ligand>
</feature>
<dbReference type="SUPFAM" id="SSF55781">
    <property type="entry name" value="GAF domain-like"/>
    <property type="match status" value="1"/>
</dbReference>
<feature type="compositionally biased region" description="Low complexity" evidence="3">
    <location>
        <begin position="654"/>
        <end position="676"/>
    </location>
</feature>
<feature type="region of interest" description="Disordered" evidence="3">
    <location>
        <begin position="442"/>
        <end position="483"/>
    </location>
</feature>